<feature type="domain" description="Glycosyl transferase family 28 C-terminal" evidence="12">
    <location>
        <begin position="193"/>
        <end position="366"/>
    </location>
</feature>
<organism evidence="13 14">
    <name type="scientific">Candidatus Yanofskybacteria bacterium GW2011_GWE2_40_11</name>
    <dbReference type="NCBI Taxonomy" id="1619033"/>
    <lineage>
        <taxon>Bacteria</taxon>
        <taxon>Candidatus Yanofskyibacteriota</taxon>
    </lineage>
</organism>
<evidence type="ECO:0000256" key="5">
    <source>
        <dbReference type="ARBA" id="ARBA00022960"/>
    </source>
</evidence>
<dbReference type="Gene3D" id="3.40.50.2000">
    <property type="entry name" value="Glycogen Phosphorylase B"/>
    <property type="match status" value="2"/>
</dbReference>
<dbReference type="GO" id="GO:0051991">
    <property type="term" value="F:UDP-N-acetyl-D-glucosamine:N-acetylmuramoyl-L-alanyl-D-glutamyl-meso-2,6-diaminopimelyl-D-alanyl-D-alanine-diphosphoundecaprenol 4-beta-N-acetylglucosaminlytransferase activity"/>
    <property type="evidence" value="ECO:0007669"/>
    <property type="project" value="RHEA"/>
</dbReference>
<proteinExistence type="inferred from homology"/>
<keyword evidence="3 10" id="KW-0328">Glycosyltransferase</keyword>
<keyword evidence="6 10" id="KW-0573">Peptidoglycan synthesis</keyword>
<keyword evidence="2 10" id="KW-0132">Cell division</keyword>
<protein>
    <recommendedName>
        <fullName evidence="10">UDP-N-acetylglucosamine--N-acetylmuramyl-(pentapeptide) pyrophosphoryl-undecaprenol N-acetylglucosamine transferase</fullName>
        <ecNumber evidence="10">2.4.1.227</ecNumber>
    </recommendedName>
    <alternativeName>
        <fullName evidence="10">Undecaprenyl-PP-MurNAc-pentapeptide-UDPGlcNAc GlcNAc transferase</fullName>
    </alternativeName>
</protein>
<evidence type="ECO:0000256" key="2">
    <source>
        <dbReference type="ARBA" id="ARBA00022618"/>
    </source>
</evidence>
<keyword evidence="1 10" id="KW-1003">Cell membrane</keyword>
<dbReference type="Pfam" id="PF04101">
    <property type="entry name" value="Glyco_tran_28_C"/>
    <property type="match status" value="1"/>
</dbReference>
<comment type="subcellular location">
    <subcellularLocation>
        <location evidence="10">Cell membrane</location>
        <topology evidence="10">Peripheral membrane protein</topology>
        <orientation evidence="10">Cytoplasmic side</orientation>
    </subcellularLocation>
</comment>
<evidence type="ECO:0000256" key="6">
    <source>
        <dbReference type="ARBA" id="ARBA00022984"/>
    </source>
</evidence>
<dbReference type="GO" id="GO:0071555">
    <property type="term" value="P:cell wall organization"/>
    <property type="evidence" value="ECO:0007669"/>
    <property type="project" value="UniProtKB-KW"/>
</dbReference>
<feature type="binding site" evidence="10">
    <location>
        <position position="170"/>
    </location>
    <ligand>
        <name>UDP-N-acetyl-alpha-D-glucosamine</name>
        <dbReference type="ChEBI" id="CHEBI:57705"/>
    </ligand>
</feature>
<feature type="binding site" evidence="10">
    <location>
        <begin position="12"/>
        <end position="14"/>
    </location>
    <ligand>
        <name>UDP-N-acetyl-alpha-D-glucosamine</name>
        <dbReference type="ChEBI" id="CHEBI:57705"/>
    </ligand>
</feature>
<keyword evidence="5 10" id="KW-0133">Cell shape</keyword>
<keyword evidence="4 10" id="KW-0808">Transferase</keyword>
<dbReference type="InterPro" id="IPR004276">
    <property type="entry name" value="GlycoTrans_28_N"/>
</dbReference>
<evidence type="ECO:0000256" key="8">
    <source>
        <dbReference type="ARBA" id="ARBA00023306"/>
    </source>
</evidence>
<dbReference type="PANTHER" id="PTHR21015:SF22">
    <property type="entry name" value="GLYCOSYLTRANSFERASE"/>
    <property type="match status" value="1"/>
</dbReference>
<dbReference type="EMBL" id="LBXZ01000004">
    <property type="protein sequence ID" value="KKR40806.1"/>
    <property type="molecule type" value="Genomic_DNA"/>
</dbReference>
<evidence type="ECO:0000256" key="1">
    <source>
        <dbReference type="ARBA" id="ARBA00022475"/>
    </source>
</evidence>
<dbReference type="Pfam" id="PF03033">
    <property type="entry name" value="Glyco_transf_28"/>
    <property type="match status" value="1"/>
</dbReference>
<comment type="similarity">
    <text evidence="10">Belongs to the glycosyltransferase 28 family. MurG subfamily.</text>
</comment>
<comment type="caution">
    <text evidence="13">The sequence shown here is derived from an EMBL/GenBank/DDBJ whole genome shotgun (WGS) entry which is preliminary data.</text>
</comment>
<keyword evidence="9 10" id="KW-0961">Cell wall biogenesis/degradation</keyword>
<dbReference type="GO" id="GO:0005886">
    <property type="term" value="C:plasma membrane"/>
    <property type="evidence" value="ECO:0007669"/>
    <property type="project" value="UniProtKB-SubCell"/>
</dbReference>
<evidence type="ECO:0000256" key="10">
    <source>
        <dbReference type="HAMAP-Rule" id="MF_00033"/>
    </source>
</evidence>
<evidence type="ECO:0000256" key="3">
    <source>
        <dbReference type="ARBA" id="ARBA00022676"/>
    </source>
</evidence>
<evidence type="ECO:0000313" key="14">
    <source>
        <dbReference type="Proteomes" id="UP000034072"/>
    </source>
</evidence>
<feature type="domain" description="Glycosyltransferase family 28 N-terminal" evidence="11">
    <location>
        <begin position="5"/>
        <end position="148"/>
    </location>
</feature>
<dbReference type="UniPathway" id="UPA00219"/>
<dbReference type="InterPro" id="IPR006009">
    <property type="entry name" value="GlcNAc_MurG"/>
</dbReference>
<evidence type="ECO:0000313" key="13">
    <source>
        <dbReference type="EMBL" id="KKR40806.1"/>
    </source>
</evidence>
<dbReference type="CDD" id="cd03785">
    <property type="entry name" value="GT28_MurG"/>
    <property type="match status" value="1"/>
</dbReference>
<dbReference type="HAMAP" id="MF_00033">
    <property type="entry name" value="MurG"/>
    <property type="match status" value="1"/>
</dbReference>
<dbReference type="Proteomes" id="UP000034072">
    <property type="component" value="Unassembled WGS sequence"/>
</dbReference>
<name>A0A0G0QTZ6_9BACT</name>
<dbReference type="GO" id="GO:0005975">
    <property type="term" value="P:carbohydrate metabolic process"/>
    <property type="evidence" value="ECO:0007669"/>
    <property type="project" value="InterPro"/>
</dbReference>
<evidence type="ECO:0000256" key="4">
    <source>
        <dbReference type="ARBA" id="ARBA00022679"/>
    </source>
</evidence>
<accession>A0A0G0QTZ6</accession>
<keyword evidence="7 10" id="KW-0472">Membrane</keyword>
<evidence type="ECO:0000256" key="7">
    <source>
        <dbReference type="ARBA" id="ARBA00023136"/>
    </source>
</evidence>
<dbReference type="GO" id="GO:0009252">
    <property type="term" value="P:peptidoglycan biosynthetic process"/>
    <property type="evidence" value="ECO:0007669"/>
    <property type="project" value="UniProtKB-UniRule"/>
</dbReference>
<reference evidence="13 14" key="1">
    <citation type="journal article" date="2015" name="Nature">
        <title>rRNA introns, odd ribosomes, and small enigmatic genomes across a large radiation of phyla.</title>
        <authorList>
            <person name="Brown C.T."/>
            <person name="Hug L.A."/>
            <person name="Thomas B.C."/>
            <person name="Sharon I."/>
            <person name="Castelle C.J."/>
            <person name="Singh A."/>
            <person name="Wilkins M.J."/>
            <person name="Williams K.H."/>
            <person name="Banfield J.F."/>
        </authorList>
    </citation>
    <scope>NUCLEOTIDE SEQUENCE [LARGE SCALE GENOMIC DNA]</scope>
</reference>
<dbReference type="AlphaFoldDB" id="A0A0G0QTZ6"/>
<evidence type="ECO:0000259" key="12">
    <source>
        <dbReference type="Pfam" id="PF04101"/>
    </source>
</evidence>
<comment type="caution">
    <text evidence="10">Lacks conserved residue(s) required for the propagation of feature annotation.</text>
</comment>
<dbReference type="GO" id="GO:0051301">
    <property type="term" value="P:cell division"/>
    <property type="evidence" value="ECO:0007669"/>
    <property type="project" value="UniProtKB-KW"/>
</dbReference>
<dbReference type="InterPro" id="IPR007235">
    <property type="entry name" value="Glyco_trans_28_C"/>
</dbReference>
<dbReference type="EC" id="2.4.1.227" evidence="10"/>
<feature type="binding site" evidence="10">
    <location>
        <position position="200"/>
    </location>
    <ligand>
        <name>UDP-N-acetyl-alpha-D-glucosamine</name>
        <dbReference type="ChEBI" id="CHEBI:57705"/>
    </ligand>
</feature>
<dbReference type="GO" id="GO:0008360">
    <property type="term" value="P:regulation of cell shape"/>
    <property type="evidence" value="ECO:0007669"/>
    <property type="project" value="UniProtKB-KW"/>
</dbReference>
<sequence>MAFRILLVGGGTGGHVFPLIAVANSLQNKAQQSGADLDLLVLGDGKMLRDACIDNSLKFKSVVAGKFRRYLSFLNLLDILKMPIGFIQSLWYIFWFMPDVVFTKGGYASFIPAIVAKIYAIPLLTHDSDAVPGLTNRWIGKMANGIFISFKSAGDYFVKDKAILTGNPVRTDLLNGSKEEALKAFNLKSDKKVILVLGGSQGAKIINDTITQSLVIIAKDYQIIHQCGDGQLDVVKSEVEKITKEGETHYADLIKNNYRLYPFFGVSEMRLAYAVADIIISRAGAANIFEIAALGKPAIIIPLGNSASNHQFLNAKEFSQSGAVMIEEQNLTPHIILNQIENLLNPENYLNVSEKIKSFALVDAADKVAEQILLLNNNDR</sequence>
<evidence type="ECO:0000256" key="9">
    <source>
        <dbReference type="ARBA" id="ARBA00023316"/>
    </source>
</evidence>
<gene>
    <name evidence="10" type="primary">murG</name>
    <name evidence="13" type="ORF">UT75_C0004G0017</name>
</gene>
<evidence type="ECO:0000259" key="11">
    <source>
        <dbReference type="Pfam" id="PF03033"/>
    </source>
</evidence>
<comment type="catalytic activity">
    <reaction evidence="10">
        <text>di-trans,octa-cis-undecaprenyl diphospho-N-acetyl-alpha-D-muramoyl-L-alanyl-D-glutamyl-meso-2,6-diaminopimeloyl-D-alanyl-D-alanine + UDP-N-acetyl-alpha-D-glucosamine = di-trans,octa-cis-undecaprenyl diphospho-[N-acetyl-alpha-D-glucosaminyl-(1-&gt;4)]-N-acetyl-alpha-D-muramoyl-L-alanyl-D-glutamyl-meso-2,6-diaminopimeloyl-D-alanyl-D-alanine + UDP + H(+)</text>
        <dbReference type="Rhea" id="RHEA:31227"/>
        <dbReference type="ChEBI" id="CHEBI:15378"/>
        <dbReference type="ChEBI" id="CHEBI:57705"/>
        <dbReference type="ChEBI" id="CHEBI:58223"/>
        <dbReference type="ChEBI" id="CHEBI:61387"/>
        <dbReference type="ChEBI" id="CHEBI:61388"/>
        <dbReference type="EC" id="2.4.1.227"/>
    </reaction>
</comment>
<comment type="pathway">
    <text evidence="10">Cell wall biogenesis; peptidoglycan biosynthesis.</text>
</comment>
<dbReference type="PATRIC" id="fig|1619033.3.peg.357"/>
<dbReference type="GO" id="GO:0050511">
    <property type="term" value="F:undecaprenyldiphospho-muramoylpentapeptide beta-N-acetylglucosaminyltransferase activity"/>
    <property type="evidence" value="ECO:0007669"/>
    <property type="project" value="UniProtKB-UniRule"/>
</dbReference>
<comment type="function">
    <text evidence="10">Cell wall formation. Catalyzes the transfer of a GlcNAc subunit on undecaprenyl-pyrophosphoryl-MurNAc-pentapeptide (lipid intermediate I) to form undecaprenyl-pyrophosphoryl-MurNAc-(pentapeptide)GlcNAc (lipid intermediate II).</text>
</comment>
<feature type="binding site" evidence="10">
    <location>
        <position position="311"/>
    </location>
    <ligand>
        <name>UDP-N-acetyl-alpha-D-glucosamine</name>
        <dbReference type="ChEBI" id="CHEBI:57705"/>
    </ligand>
</feature>
<keyword evidence="8 10" id="KW-0131">Cell cycle</keyword>
<dbReference type="SUPFAM" id="SSF53756">
    <property type="entry name" value="UDP-Glycosyltransferase/glycogen phosphorylase"/>
    <property type="match status" value="1"/>
</dbReference>
<dbReference type="PANTHER" id="PTHR21015">
    <property type="entry name" value="UDP-N-ACETYLGLUCOSAMINE--N-ACETYLMURAMYL-(PENTAPEPTIDE) PYROPHOSPHORYL-UNDECAPRENOL N-ACETYLGLUCOSAMINE TRANSFERASE 1"/>
    <property type="match status" value="1"/>
</dbReference>